<protein>
    <submittedName>
        <fullName evidence="1">Uncharacterized protein</fullName>
    </submittedName>
</protein>
<name>A0A557SV20_9ARCH</name>
<comment type="caution">
    <text evidence="1">The sequence shown here is derived from an EMBL/GenBank/DDBJ whole genome shotgun (WGS) entry which is preliminary data.</text>
</comment>
<reference evidence="1 2" key="1">
    <citation type="journal article" date="2019" name="Front. Microbiol.">
        <title>Ammonia Oxidation by the Arctic Terrestrial Thaumarchaeote Candidatus Nitrosocosmicus arcticus Is Stimulated by Increasing Temperatures.</title>
        <authorList>
            <person name="Alves R.J.E."/>
            <person name="Kerou M."/>
            <person name="Zappe A."/>
            <person name="Bittner R."/>
            <person name="Abby S.S."/>
            <person name="Schmidt H.A."/>
            <person name="Pfeifer K."/>
            <person name="Schleper C."/>
        </authorList>
    </citation>
    <scope>NUCLEOTIDE SEQUENCE [LARGE SCALE GENOMIC DNA]</scope>
    <source>
        <strain evidence="1 2">Kfb</strain>
    </source>
</reference>
<keyword evidence="2" id="KW-1185">Reference proteome</keyword>
<dbReference type="EMBL" id="VOAH01000007">
    <property type="protein sequence ID" value="TVP40448.1"/>
    <property type="molecule type" value="Genomic_DNA"/>
</dbReference>
<organism evidence="1 2">
    <name type="scientific">Candidatus Nitrosocosmicus arcticus</name>
    <dbReference type="NCBI Taxonomy" id="2035267"/>
    <lineage>
        <taxon>Archaea</taxon>
        <taxon>Nitrososphaerota</taxon>
        <taxon>Nitrososphaeria</taxon>
        <taxon>Nitrososphaerales</taxon>
        <taxon>Nitrososphaeraceae</taxon>
        <taxon>Candidatus Nitrosocosmicus</taxon>
    </lineage>
</organism>
<proteinExistence type="predicted"/>
<evidence type="ECO:0000313" key="1">
    <source>
        <dbReference type="EMBL" id="TVP40448.1"/>
    </source>
</evidence>
<accession>A0A557SV20</accession>
<dbReference type="RefSeq" id="WP_186434160.1">
    <property type="nucleotide sequence ID" value="NZ_ML675583.1"/>
</dbReference>
<gene>
    <name evidence="1" type="ORF">NARC_70025</name>
</gene>
<dbReference type="Pfam" id="PF24434">
    <property type="entry name" value="DUF7557"/>
    <property type="match status" value="1"/>
</dbReference>
<dbReference type="OrthoDB" id="195455at2157"/>
<sequence>MSTIVIRKETRNKLKYLGRKEQTYDDIISELLEKIEGSVNSGKSTELKVL</sequence>
<dbReference type="InterPro" id="IPR055979">
    <property type="entry name" value="DUF7557"/>
</dbReference>
<dbReference type="Proteomes" id="UP000315289">
    <property type="component" value="Unassembled WGS sequence"/>
</dbReference>
<evidence type="ECO:0000313" key="2">
    <source>
        <dbReference type="Proteomes" id="UP000315289"/>
    </source>
</evidence>
<dbReference type="AlphaFoldDB" id="A0A557SV20"/>